<protein>
    <submittedName>
        <fullName evidence="1">Uncharacterized protein</fullName>
    </submittedName>
</protein>
<proteinExistence type="predicted"/>
<reference evidence="1 2" key="1">
    <citation type="submission" date="2020-08" db="EMBL/GenBank/DDBJ databases">
        <title>Genomic Encyclopedia of Type Strains, Phase IV (KMG-IV): sequencing the most valuable type-strain genomes for metagenomic binning, comparative biology and taxonomic classification.</title>
        <authorList>
            <person name="Goeker M."/>
        </authorList>
    </citation>
    <scope>NUCLEOTIDE SEQUENCE [LARGE SCALE GENOMIC DNA]</scope>
    <source>
        <strain evidence="1 2">DSM 2163</strain>
    </source>
</reference>
<evidence type="ECO:0000313" key="1">
    <source>
        <dbReference type="EMBL" id="MBB5758679.1"/>
    </source>
</evidence>
<name>A0A840ZKX7_9HYPH</name>
<gene>
    <name evidence="1" type="ORF">HNR00_003402</name>
</gene>
<accession>A0A840ZKX7</accession>
<comment type="caution">
    <text evidence="1">The sequence shown here is derived from an EMBL/GenBank/DDBJ whole genome shotgun (WGS) entry which is preliminary data.</text>
</comment>
<sequence>MKDDDKNLDKQTVEQARQRRLVAMHLQDIEDNPLDAGEIAMFEMFEREGWPHEKRRAYILDRARSASLVPAAE</sequence>
<dbReference type="AlphaFoldDB" id="A0A840ZKX7"/>
<dbReference type="EMBL" id="JACHOP010000016">
    <property type="protein sequence ID" value="MBB5758679.1"/>
    <property type="molecule type" value="Genomic_DNA"/>
</dbReference>
<dbReference type="Proteomes" id="UP000583454">
    <property type="component" value="Unassembled WGS sequence"/>
</dbReference>
<dbReference type="RefSeq" id="WP_183571464.1">
    <property type="nucleotide sequence ID" value="NZ_JACHOP010000016.1"/>
</dbReference>
<evidence type="ECO:0000313" key="2">
    <source>
        <dbReference type="Proteomes" id="UP000583454"/>
    </source>
</evidence>
<organism evidence="1 2">
    <name type="scientific">Methylorubrum rhodinum</name>
    <dbReference type="NCBI Taxonomy" id="29428"/>
    <lineage>
        <taxon>Bacteria</taxon>
        <taxon>Pseudomonadati</taxon>
        <taxon>Pseudomonadota</taxon>
        <taxon>Alphaproteobacteria</taxon>
        <taxon>Hyphomicrobiales</taxon>
        <taxon>Methylobacteriaceae</taxon>
        <taxon>Methylorubrum</taxon>
    </lineage>
</organism>
<keyword evidence="2" id="KW-1185">Reference proteome</keyword>